<organism evidence="2 3">
    <name type="scientific">Liparis tanakae</name>
    <name type="common">Tanaka's snailfish</name>
    <dbReference type="NCBI Taxonomy" id="230148"/>
    <lineage>
        <taxon>Eukaryota</taxon>
        <taxon>Metazoa</taxon>
        <taxon>Chordata</taxon>
        <taxon>Craniata</taxon>
        <taxon>Vertebrata</taxon>
        <taxon>Euteleostomi</taxon>
        <taxon>Actinopterygii</taxon>
        <taxon>Neopterygii</taxon>
        <taxon>Teleostei</taxon>
        <taxon>Neoteleostei</taxon>
        <taxon>Acanthomorphata</taxon>
        <taxon>Eupercaria</taxon>
        <taxon>Perciformes</taxon>
        <taxon>Cottioidei</taxon>
        <taxon>Cottales</taxon>
        <taxon>Liparidae</taxon>
        <taxon>Liparis</taxon>
    </lineage>
</organism>
<comment type="caution">
    <text evidence="2">The sequence shown here is derived from an EMBL/GenBank/DDBJ whole genome shotgun (WGS) entry which is preliminary data.</text>
</comment>
<name>A0A4Z2IAX6_9TELE</name>
<sequence length="172" mass="18934">MNASESSLNPTLLQTERWRTGNAQRAEDGACTSFSRETDRTEPNRLAFTHRRYPGGNDDGGGGDGSHGGALVEGRVGRNQIWTQAKHRVNQSDSVLPGTRGQHVYGRRKVAVYGPKLARLQAPASRSLLSSFFLSSACSERISCEDDLRAGMDVRVLFEGENRRAAERKRSN</sequence>
<feature type="compositionally biased region" description="Polar residues" evidence="1">
    <location>
        <begin position="1"/>
        <end position="14"/>
    </location>
</feature>
<proteinExistence type="predicted"/>
<feature type="compositionally biased region" description="Gly residues" evidence="1">
    <location>
        <begin position="57"/>
        <end position="68"/>
    </location>
</feature>
<feature type="region of interest" description="Disordered" evidence="1">
    <location>
        <begin position="1"/>
        <end position="72"/>
    </location>
</feature>
<dbReference type="AlphaFoldDB" id="A0A4Z2IAX6"/>
<evidence type="ECO:0000256" key="1">
    <source>
        <dbReference type="SAM" id="MobiDB-lite"/>
    </source>
</evidence>
<keyword evidence="3" id="KW-1185">Reference proteome</keyword>
<protein>
    <submittedName>
        <fullName evidence="2">Uncharacterized protein</fullName>
    </submittedName>
</protein>
<dbReference type="EMBL" id="SRLO01000116">
    <property type="protein sequence ID" value="TNN74283.1"/>
    <property type="molecule type" value="Genomic_DNA"/>
</dbReference>
<evidence type="ECO:0000313" key="3">
    <source>
        <dbReference type="Proteomes" id="UP000314294"/>
    </source>
</evidence>
<evidence type="ECO:0000313" key="2">
    <source>
        <dbReference type="EMBL" id="TNN74283.1"/>
    </source>
</evidence>
<reference evidence="2 3" key="1">
    <citation type="submission" date="2019-03" db="EMBL/GenBank/DDBJ databases">
        <title>First draft genome of Liparis tanakae, snailfish: a comprehensive survey of snailfish specific genes.</title>
        <authorList>
            <person name="Kim W."/>
            <person name="Song I."/>
            <person name="Jeong J.-H."/>
            <person name="Kim D."/>
            <person name="Kim S."/>
            <person name="Ryu S."/>
            <person name="Song J.Y."/>
            <person name="Lee S.K."/>
        </authorList>
    </citation>
    <scope>NUCLEOTIDE SEQUENCE [LARGE SCALE GENOMIC DNA]</scope>
    <source>
        <tissue evidence="2">Muscle</tissue>
    </source>
</reference>
<accession>A0A4Z2IAX6</accession>
<gene>
    <name evidence="2" type="ORF">EYF80_015526</name>
</gene>
<dbReference type="Proteomes" id="UP000314294">
    <property type="component" value="Unassembled WGS sequence"/>
</dbReference>